<dbReference type="AlphaFoldDB" id="A0A9D4FR80"/>
<evidence type="ECO:0000313" key="2">
    <source>
        <dbReference type="Proteomes" id="UP000828390"/>
    </source>
</evidence>
<proteinExistence type="predicted"/>
<accession>A0A9D4FR80</accession>
<keyword evidence="2" id="KW-1185">Reference proteome</keyword>
<sequence>MIRFYMEMGVWRMTTTEAAWEEAKQVYITFYHDAEFCVSLNTIHRMLRISMTIYARNHWRKSGV</sequence>
<gene>
    <name evidence="1" type="ORF">DPMN_155887</name>
</gene>
<organism evidence="1 2">
    <name type="scientific">Dreissena polymorpha</name>
    <name type="common">Zebra mussel</name>
    <name type="synonym">Mytilus polymorpha</name>
    <dbReference type="NCBI Taxonomy" id="45954"/>
    <lineage>
        <taxon>Eukaryota</taxon>
        <taxon>Metazoa</taxon>
        <taxon>Spiralia</taxon>
        <taxon>Lophotrochozoa</taxon>
        <taxon>Mollusca</taxon>
        <taxon>Bivalvia</taxon>
        <taxon>Autobranchia</taxon>
        <taxon>Heteroconchia</taxon>
        <taxon>Euheterodonta</taxon>
        <taxon>Imparidentia</taxon>
        <taxon>Neoheterodontei</taxon>
        <taxon>Myida</taxon>
        <taxon>Dreissenoidea</taxon>
        <taxon>Dreissenidae</taxon>
        <taxon>Dreissena</taxon>
    </lineage>
</organism>
<evidence type="ECO:0000313" key="1">
    <source>
        <dbReference type="EMBL" id="KAH3802214.1"/>
    </source>
</evidence>
<reference evidence="1" key="1">
    <citation type="journal article" date="2019" name="bioRxiv">
        <title>The Genome of the Zebra Mussel, Dreissena polymorpha: A Resource for Invasive Species Research.</title>
        <authorList>
            <person name="McCartney M.A."/>
            <person name="Auch B."/>
            <person name="Kono T."/>
            <person name="Mallez S."/>
            <person name="Zhang Y."/>
            <person name="Obille A."/>
            <person name="Becker A."/>
            <person name="Abrahante J.E."/>
            <person name="Garbe J."/>
            <person name="Badalamenti J.P."/>
            <person name="Herman A."/>
            <person name="Mangelson H."/>
            <person name="Liachko I."/>
            <person name="Sullivan S."/>
            <person name="Sone E.D."/>
            <person name="Koren S."/>
            <person name="Silverstein K.A.T."/>
            <person name="Beckman K.B."/>
            <person name="Gohl D.M."/>
        </authorList>
    </citation>
    <scope>NUCLEOTIDE SEQUENCE</scope>
    <source>
        <strain evidence="1">Duluth1</strain>
        <tissue evidence="1">Whole animal</tissue>
    </source>
</reference>
<protein>
    <submittedName>
        <fullName evidence="1">Uncharacterized protein</fullName>
    </submittedName>
</protein>
<reference evidence="1" key="2">
    <citation type="submission" date="2020-11" db="EMBL/GenBank/DDBJ databases">
        <authorList>
            <person name="McCartney M.A."/>
            <person name="Auch B."/>
            <person name="Kono T."/>
            <person name="Mallez S."/>
            <person name="Becker A."/>
            <person name="Gohl D.M."/>
            <person name="Silverstein K.A.T."/>
            <person name="Koren S."/>
            <person name="Bechman K.B."/>
            <person name="Herman A."/>
            <person name="Abrahante J.E."/>
            <person name="Garbe J."/>
        </authorList>
    </citation>
    <scope>NUCLEOTIDE SEQUENCE</scope>
    <source>
        <strain evidence="1">Duluth1</strain>
        <tissue evidence="1">Whole animal</tissue>
    </source>
</reference>
<comment type="caution">
    <text evidence="1">The sequence shown here is derived from an EMBL/GenBank/DDBJ whole genome shotgun (WGS) entry which is preliminary data.</text>
</comment>
<name>A0A9D4FR80_DREPO</name>
<dbReference type="Proteomes" id="UP000828390">
    <property type="component" value="Unassembled WGS sequence"/>
</dbReference>
<dbReference type="EMBL" id="JAIWYP010000007">
    <property type="protein sequence ID" value="KAH3802214.1"/>
    <property type="molecule type" value="Genomic_DNA"/>
</dbReference>